<organism evidence="3 4">
    <name type="scientific">Cucumis sativus</name>
    <name type="common">Cucumber</name>
    <dbReference type="NCBI Taxonomy" id="3659"/>
    <lineage>
        <taxon>Eukaryota</taxon>
        <taxon>Viridiplantae</taxon>
        <taxon>Streptophyta</taxon>
        <taxon>Embryophyta</taxon>
        <taxon>Tracheophyta</taxon>
        <taxon>Spermatophyta</taxon>
        <taxon>Magnoliopsida</taxon>
        <taxon>eudicotyledons</taxon>
        <taxon>Gunneridae</taxon>
        <taxon>Pentapetalae</taxon>
        <taxon>rosids</taxon>
        <taxon>fabids</taxon>
        <taxon>Cucurbitales</taxon>
        <taxon>Cucurbitaceae</taxon>
        <taxon>Benincaseae</taxon>
        <taxon>Cucumis</taxon>
    </lineage>
</organism>
<reference evidence="3 4" key="2">
    <citation type="journal article" date="2009" name="PLoS ONE">
        <title>An integrated genetic and cytogenetic map of the cucumber genome.</title>
        <authorList>
            <person name="Ren Y."/>
            <person name="Zhang Z."/>
            <person name="Liu J."/>
            <person name="Staub J.E."/>
            <person name="Han Y."/>
            <person name="Cheng Z."/>
            <person name="Li X."/>
            <person name="Lu J."/>
            <person name="Miao H."/>
            <person name="Kang H."/>
            <person name="Xie B."/>
            <person name="Gu X."/>
            <person name="Wang X."/>
            <person name="Du Y."/>
            <person name="Jin W."/>
            <person name="Huang S."/>
        </authorList>
    </citation>
    <scope>NUCLEOTIDE SEQUENCE [LARGE SCALE GENOMIC DNA]</scope>
    <source>
        <strain evidence="4">cv. 9930</strain>
    </source>
</reference>
<accession>A0A0A0K662</accession>
<dbReference type="EMBL" id="CM002928">
    <property type="protein sequence ID" value="KGN44963.1"/>
    <property type="molecule type" value="Genomic_DNA"/>
</dbReference>
<keyword evidence="4" id="KW-1185">Reference proteome</keyword>
<name>A0A0A0K662_CUCSA</name>
<reference evidence="3 4" key="3">
    <citation type="journal article" date="2010" name="BMC Genomics">
        <title>Transcriptome sequencing and comparative analysis of cucumber flowers with different sex types.</title>
        <authorList>
            <person name="Guo S."/>
            <person name="Zheng Y."/>
            <person name="Joung J.G."/>
            <person name="Liu S."/>
            <person name="Zhang Z."/>
            <person name="Crasta O.R."/>
            <person name="Sobral B.W."/>
            <person name="Xu Y."/>
            <person name="Huang S."/>
            <person name="Fei Z."/>
        </authorList>
    </citation>
    <scope>NUCLEOTIDE SEQUENCE [LARGE SCALE GENOMIC DNA]</scope>
    <source>
        <strain evidence="4">cv. 9930</strain>
    </source>
</reference>
<feature type="region of interest" description="Disordered" evidence="1">
    <location>
        <begin position="85"/>
        <end position="104"/>
    </location>
</feature>
<proteinExistence type="predicted"/>
<dbReference type="AlphaFoldDB" id="A0A0A0K662"/>
<gene>
    <name evidence="3" type="ORF">Csa_7G398740</name>
</gene>
<protein>
    <submittedName>
        <fullName evidence="3">Ankyrin repeat protein</fullName>
    </submittedName>
</protein>
<evidence type="ECO:0000256" key="1">
    <source>
        <dbReference type="SAM" id="MobiDB-lite"/>
    </source>
</evidence>
<feature type="signal peptide" evidence="2">
    <location>
        <begin position="1"/>
        <end position="28"/>
    </location>
</feature>
<keyword evidence="2" id="KW-0732">Signal</keyword>
<feature type="chain" id="PRO_5001971847" evidence="2">
    <location>
        <begin position="29"/>
        <end position="304"/>
    </location>
</feature>
<reference evidence="3 4" key="1">
    <citation type="journal article" date="2009" name="Nat. Genet.">
        <title>The genome of the cucumber, Cucumis sativus L.</title>
        <authorList>
            <person name="Huang S."/>
            <person name="Li R."/>
            <person name="Zhang Z."/>
            <person name="Li L."/>
            <person name="Gu X."/>
            <person name="Fan W."/>
            <person name="Lucas W.J."/>
            <person name="Wang X."/>
            <person name="Xie B."/>
            <person name="Ni P."/>
            <person name="Ren Y."/>
            <person name="Zhu H."/>
            <person name="Li J."/>
            <person name="Lin K."/>
            <person name="Jin W."/>
            <person name="Fei Z."/>
            <person name="Li G."/>
            <person name="Staub J."/>
            <person name="Kilian A."/>
            <person name="van der Vossen E.A."/>
            <person name="Wu Y."/>
            <person name="Guo J."/>
            <person name="He J."/>
            <person name="Jia Z."/>
            <person name="Ren Y."/>
            <person name="Tian G."/>
            <person name="Lu Y."/>
            <person name="Ruan J."/>
            <person name="Qian W."/>
            <person name="Wang M."/>
            <person name="Huang Q."/>
            <person name="Li B."/>
            <person name="Xuan Z."/>
            <person name="Cao J."/>
            <person name="Asan"/>
            <person name="Wu Z."/>
            <person name="Zhang J."/>
            <person name="Cai Q."/>
            <person name="Bai Y."/>
            <person name="Zhao B."/>
            <person name="Han Y."/>
            <person name="Li Y."/>
            <person name="Li X."/>
            <person name="Wang S."/>
            <person name="Shi Q."/>
            <person name="Liu S."/>
            <person name="Cho W.K."/>
            <person name="Kim J.Y."/>
            <person name="Xu Y."/>
            <person name="Heller-Uszynska K."/>
            <person name="Miao H."/>
            <person name="Cheng Z."/>
            <person name="Zhang S."/>
            <person name="Wu J."/>
            <person name="Yang Y."/>
            <person name="Kang H."/>
            <person name="Li M."/>
            <person name="Liang H."/>
            <person name="Ren X."/>
            <person name="Shi Z."/>
            <person name="Wen M."/>
            <person name="Jian M."/>
            <person name="Yang H."/>
            <person name="Zhang G."/>
            <person name="Yang Z."/>
            <person name="Chen R."/>
            <person name="Liu S."/>
            <person name="Li J."/>
            <person name="Ma L."/>
            <person name="Liu H."/>
            <person name="Zhou Y."/>
            <person name="Zhao J."/>
            <person name="Fang X."/>
            <person name="Li G."/>
            <person name="Fang L."/>
            <person name="Li Y."/>
            <person name="Liu D."/>
            <person name="Zheng H."/>
            <person name="Zhang Y."/>
            <person name="Qin N."/>
            <person name="Li Z."/>
            <person name="Yang G."/>
            <person name="Yang S."/>
            <person name="Bolund L."/>
            <person name="Kristiansen K."/>
            <person name="Zheng H."/>
            <person name="Li S."/>
            <person name="Zhang X."/>
            <person name="Yang H."/>
            <person name="Wang J."/>
            <person name="Sun R."/>
            <person name="Zhang B."/>
            <person name="Jiang S."/>
            <person name="Wang J."/>
            <person name="Du Y."/>
            <person name="Li S."/>
        </authorList>
    </citation>
    <scope>NUCLEOTIDE SEQUENCE [LARGE SCALE GENOMIC DNA]</scope>
    <source>
        <strain evidence="4">cv. 9930</strain>
    </source>
</reference>
<evidence type="ECO:0000256" key="2">
    <source>
        <dbReference type="SAM" id="SignalP"/>
    </source>
</evidence>
<evidence type="ECO:0000313" key="4">
    <source>
        <dbReference type="Proteomes" id="UP000029981"/>
    </source>
</evidence>
<dbReference type="Gramene" id="KGN44963">
    <property type="protein sequence ID" value="KGN44963"/>
    <property type="gene ID" value="Csa_7G398740"/>
</dbReference>
<evidence type="ECO:0000313" key="3">
    <source>
        <dbReference type="EMBL" id="KGN44963.1"/>
    </source>
</evidence>
<sequence>MEMAPNGFKLFHTLFLVLAWQCCGKVGATFGDVTGSVEPALDRKLPIRAFGSHGTQASAVAPVSSVGGKVLVVSQGHEISTAKSAGSVVVSHGRKTGPNANRGSVVAISSGHEISKKSGASSVVVSHGGKTGVNNGSSSLVAVSQGQEITKKGSSSIIVSRGSKTGVNGGSSTVAVSTGHEVSAKSGSSVVISHKGKIGANRGSRSVVVASGQETRVKSATSTVVSHGHGAAMIRGGAGLFSHGIHTNHRSSKSFFSSNNIQTTKGADGIHTSGSSSVVVHTHHQTTSTVSGSVFSHGAFNAQH</sequence>
<dbReference type="Proteomes" id="UP000029981">
    <property type="component" value="Chromosome 7"/>
</dbReference>
<reference evidence="3 4" key="4">
    <citation type="journal article" date="2011" name="BMC Genomics">
        <title>RNA-Seq improves annotation of protein-coding genes in the cucumber genome.</title>
        <authorList>
            <person name="Li Z."/>
            <person name="Zhang Z."/>
            <person name="Yan P."/>
            <person name="Huang S."/>
            <person name="Fei Z."/>
            <person name="Lin K."/>
        </authorList>
    </citation>
    <scope>NUCLEOTIDE SEQUENCE [LARGE SCALE GENOMIC DNA]</scope>
    <source>
        <strain evidence="4">cv. 9930</strain>
    </source>
</reference>